<evidence type="ECO:0000256" key="2">
    <source>
        <dbReference type="ARBA" id="ARBA00012180"/>
    </source>
</evidence>
<dbReference type="EC" id="3.1.26.4" evidence="2"/>
<dbReference type="InterPro" id="IPR000477">
    <property type="entry name" value="RT_dom"/>
</dbReference>
<dbReference type="InterPro" id="IPR043128">
    <property type="entry name" value="Rev_trsase/Diguanyl_cyclase"/>
</dbReference>
<proteinExistence type="inferred from homology"/>
<comment type="similarity">
    <text evidence="1">Belongs to the beta type-B retroviral polymerase family. HERV class-II K(HML-2) pol subfamily.</text>
</comment>
<sequence length="77" mass="8815">MDDIYLTDDDLDIHLARVDRIILGFADLGYKFNFMKSKIAFLSVLFLGYELSNKGKSLAPHFLEKCAQLHPPNTLKK</sequence>
<evidence type="ECO:0000259" key="3">
    <source>
        <dbReference type="PROSITE" id="PS50878"/>
    </source>
</evidence>
<dbReference type="InterPro" id="IPR043502">
    <property type="entry name" value="DNA/RNA_pol_sf"/>
</dbReference>
<dbReference type="Gene3D" id="3.30.70.270">
    <property type="match status" value="1"/>
</dbReference>
<evidence type="ECO:0000313" key="5">
    <source>
        <dbReference type="Proteomes" id="UP001066276"/>
    </source>
</evidence>
<name>A0AAV7TCH7_PLEWA</name>
<comment type="caution">
    <text evidence="4">The sequence shown here is derived from an EMBL/GenBank/DDBJ whole genome shotgun (WGS) entry which is preliminary data.</text>
</comment>
<evidence type="ECO:0000256" key="1">
    <source>
        <dbReference type="ARBA" id="ARBA00010879"/>
    </source>
</evidence>
<accession>A0AAV7TCH7</accession>
<dbReference type="SUPFAM" id="SSF56672">
    <property type="entry name" value="DNA/RNA polymerases"/>
    <property type="match status" value="1"/>
</dbReference>
<organism evidence="4 5">
    <name type="scientific">Pleurodeles waltl</name>
    <name type="common">Iberian ribbed newt</name>
    <dbReference type="NCBI Taxonomy" id="8319"/>
    <lineage>
        <taxon>Eukaryota</taxon>
        <taxon>Metazoa</taxon>
        <taxon>Chordata</taxon>
        <taxon>Craniata</taxon>
        <taxon>Vertebrata</taxon>
        <taxon>Euteleostomi</taxon>
        <taxon>Amphibia</taxon>
        <taxon>Batrachia</taxon>
        <taxon>Caudata</taxon>
        <taxon>Salamandroidea</taxon>
        <taxon>Salamandridae</taxon>
        <taxon>Pleurodelinae</taxon>
        <taxon>Pleurodeles</taxon>
    </lineage>
</organism>
<evidence type="ECO:0000313" key="4">
    <source>
        <dbReference type="EMBL" id="KAJ1174148.1"/>
    </source>
</evidence>
<dbReference type="AlphaFoldDB" id="A0AAV7TCH7"/>
<dbReference type="EMBL" id="JANPWB010000007">
    <property type="protein sequence ID" value="KAJ1174148.1"/>
    <property type="molecule type" value="Genomic_DNA"/>
</dbReference>
<gene>
    <name evidence="4" type="ORF">NDU88_005971</name>
</gene>
<reference evidence="4" key="1">
    <citation type="journal article" date="2022" name="bioRxiv">
        <title>Sequencing and chromosome-scale assembly of the giantPleurodeles waltlgenome.</title>
        <authorList>
            <person name="Brown T."/>
            <person name="Elewa A."/>
            <person name="Iarovenko S."/>
            <person name="Subramanian E."/>
            <person name="Araus A.J."/>
            <person name="Petzold A."/>
            <person name="Susuki M."/>
            <person name="Suzuki K.-i.T."/>
            <person name="Hayashi T."/>
            <person name="Toyoda A."/>
            <person name="Oliveira C."/>
            <person name="Osipova E."/>
            <person name="Leigh N.D."/>
            <person name="Simon A."/>
            <person name="Yun M.H."/>
        </authorList>
    </citation>
    <scope>NUCLEOTIDE SEQUENCE</scope>
    <source>
        <strain evidence="4">20211129_DDA</strain>
        <tissue evidence="4">Liver</tissue>
    </source>
</reference>
<dbReference type="Proteomes" id="UP001066276">
    <property type="component" value="Chromosome 4_1"/>
</dbReference>
<dbReference type="GO" id="GO:0004523">
    <property type="term" value="F:RNA-DNA hybrid ribonuclease activity"/>
    <property type="evidence" value="ECO:0007669"/>
    <property type="project" value="UniProtKB-EC"/>
</dbReference>
<feature type="domain" description="Reverse transcriptase" evidence="3">
    <location>
        <begin position="1"/>
        <end position="51"/>
    </location>
</feature>
<keyword evidence="5" id="KW-1185">Reference proteome</keyword>
<dbReference type="PROSITE" id="PS50878">
    <property type="entry name" value="RT_POL"/>
    <property type="match status" value="1"/>
</dbReference>
<protein>
    <recommendedName>
        <fullName evidence="2">ribonuclease H</fullName>
        <ecNumber evidence="2">3.1.26.4</ecNumber>
    </recommendedName>
</protein>